<protein>
    <submittedName>
        <fullName evidence="1">Uncharacterized protein</fullName>
    </submittedName>
</protein>
<dbReference type="Proteomes" id="UP000831701">
    <property type="component" value="Chromosome 3"/>
</dbReference>
<sequence length="795" mass="88571">MERQAEEGRKEVEEEEKNHREKATYREGVVEAEGDAAAGGGGKEEEEEEEEEGEGKKEEEKGEEEEVREEYRLKPEPVTGGQSESREQRAKSVTSNTEEGEGEDEEADEDNKDADDNDEYMEMKGMQPAALQPKVTEHSNDSAFDASDILNSTKVEEDDLRLSGYVQDNFDFLDQMDCSVHDHMDCSVSYQVNEFSVEPPGHSDDEYEVMEQALSARHPPEVKIHPQSSGPETHTMSPTELNPHRPLSIDMHSRHTKSLSLPYMTSPVHGPEESCSEEDAAEDDSDDDVYSSSEDDDSMFVKSLPPDFFLNSLSGFDLDTDTQHGCTLDGVQSSEEREVQSTNPELPACKESTAGDQDQLENNRKSKVTEEDRGAMGDTESDKEQPLTSESSTNHCTEFPMPSDDESQAVANVTVEREKGEVVDETHVEESRDSEHVGGDSDEGEDRKACNETEDRCKEVALEIKESDGNTWEATADKEHEEKMQEGVGEQEMIEDEESEKAEKKGGRGSVAVDGDMIKDGEEEEQIAKFSGEGVLEADGGGTDETEEKLTDSGTEKETNSPKTCDEESQGKLAVSDRAQLHDREEVVSKEKENNDRADERRRTPRRADKQPKEVREPKEDRKHEESDAGQGGVGRKLVISKNPKVYQVKAVPVVPPKPQHCKITALTLRQQQQQRERRDADRGRESTARDGDDGDDEGRGHAAKRERPALWGGEGSWRGGGTGTTAPPGTPNNRNSPLSMCFDEAVAIATMRREKEKECEKEKERHRDWGNENTASIPEIVGRHVMVSFNTLKP</sequence>
<proteinExistence type="predicted"/>
<comment type="caution">
    <text evidence="1">The sequence shown here is derived from an EMBL/GenBank/DDBJ whole genome shotgun (WGS) entry which is preliminary data.</text>
</comment>
<dbReference type="EMBL" id="CM041533">
    <property type="protein sequence ID" value="KAI3374246.1"/>
    <property type="molecule type" value="Genomic_DNA"/>
</dbReference>
<organism evidence="1 2">
    <name type="scientific">Scortum barcoo</name>
    <name type="common">barcoo grunter</name>
    <dbReference type="NCBI Taxonomy" id="214431"/>
    <lineage>
        <taxon>Eukaryota</taxon>
        <taxon>Metazoa</taxon>
        <taxon>Chordata</taxon>
        <taxon>Craniata</taxon>
        <taxon>Vertebrata</taxon>
        <taxon>Euteleostomi</taxon>
        <taxon>Actinopterygii</taxon>
        <taxon>Neopterygii</taxon>
        <taxon>Teleostei</taxon>
        <taxon>Neoteleostei</taxon>
        <taxon>Acanthomorphata</taxon>
        <taxon>Eupercaria</taxon>
        <taxon>Centrarchiformes</taxon>
        <taxon>Terapontoidei</taxon>
        <taxon>Terapontidae</taxon>
        <taxon>Scortum</taxon>
    </lineage>
</organism>
<evidence type="ECO:0000313" key="1">
    <source>
        <dbReference type="EMBL" id="KAI3374246.1"/>
    </source>
</evidence>
<name>A0ACB8X2C1_9TELE</name>
<evidence type="ECO:0000313" key="2">
    <source>
        <dbReference type="Proteomes" id="UP000831701"/>
    </source>
</evidence>
<keyword evidence="2" id="KW-1185">Reference proteome</keyword>
<reference evidence="1" key="1">
    <citation type="submission" date="2022-04" db="EMBL/GenBank/DDBJ databases">
        <title>Jade perch genome.</title>
        <authorList>
            <person name="Chao B."/>
        </authorList>
    </citation>
    <scope>NUCLEOTIDE SEQUENCE</scope>
    <source>
        <strain evidence="1">CB-2022</strain>
    </source>
</reference>
<gene>
    <name evidence="1" type="ORF">L3Q82_006097</name>
</gene>
<accession>A0ACB8X2C1</accession>